<dbReference type="PANTHER" id="PTHR46797">
    <property type="entry name" value="HTH-TYPE TRANSCRIPTIONAL REGULATOR"/>
    <property type="match status" value="1"/>
</dbReference>
<keyword evidence="1" id="KW-0238">DNA-binding</keyword>
<dbReference type="EMBL" id="BMZM01000001">
    <property type="protein sequence ID" value="GHC20057.1"/>
    <property type="molecule type" value="Genomic_DNA"/>
</dbReference>
<dbReference type="Pfam" id="PF07883">
    <property type="entry name" value="Cupin_2"/>
    <property type="match status" value="1"/>
</dbReference>
<dbReference type="InterPro" id="IPR050807">
    <property type="entry name" value="TransReg_Diox_bact_type"/>
</dbReference>
<dbReference type="SUPFAM" id="SSF47413">
    <property type="entry name" value="lambda repressor-like DNA-binding domains"/>
    <property type="match status" value="1"/>
</dbReference>
<feature type="compositionally biased region" description="Basic and acidic residues" evidence="2">
    <location>
        <begin position="104"/>
        <end position="118"/>
    </location>
</feature>
<dbReference type="InterPro" id="IPR013096">
    <property type="entry name" value="Cupin_2"/>
</dbReference>
<dbReference type="InterPro" id="IPR011051">
    <property type="entry name" value="RmlC_Cupin_sf"/>
</dbReference>
<protein>
    <submittedName>
        <fullName evidence="4">Transcriptional regulator</fullName>
    </submittedName>
</protein>
<dbReference type="CDD" id="cd02209">
    <property type="entry name" value="cupin_XRE_C"/>
    <property type="match status" value="1"/>
</dbReference>
<evidence type="ECO:0000256" key="2">
    <source>
        <dbReference type="SAM" id="MobiDB-lite"/>
    </source>
</evidence>
<evidence type="ECO:0000313" key="5">
    <source>
        <dbReference type="Proteomes" id="UP000604243"/>
    </source>
</evidence>
<accession>A0ABQ3FE87</accession>
<keyword evidence="5" id="KW-1185">Reference proteome</keyword>
<dbReference type="PANTHER" id="PTHR46797:SF20">
    <property type="entry name" value="BLR4304 PROTEIN"/>
    <property type="match status" value="1"/>
</dbReference>
<evidence type="ECO:0000256" key="1">
    <source>
        <dbReference type="ARBA" id="ARBA00023125"/>
    </source>
</evidence>
<organism evidence="4 5">
    <name type="scientific">Kushneria pakistanensis</name>
    <dbReference type="NCBI Taxonomy" id="1508770"/>
    <lineage>
        <taxon>Bacteria</taxon>
        <taxon>Pseudomonadati</taxon>
        <taxon>Pseudomonadota</taxon>
        <taxon>Gammaproteobacteria</taxon>
        <taxon>Oceanospirillales</taxon>
        <taxon>Halomonadaceae</taxon>
        <taxon>Kushneria</taxon>
    </lineage>
</organism>
<dbReference type="SUPFAM" id="SSF51182">
    <property type="entry name" value="RmlC-like cupins"/>
    <property type="match status" value="1"/>
</dbReference>
<feature type="region of interest" description="Disordered" evidence="2">
    <location>
        <begin position="95"/>
        <end position="118"/>
    </location>
</feature>
<dbReference type="Gene3D" id="2.60.120.10">
    <property type="entry name" value="Jelly Rolls"/>
    <property type="match status" value="1"/>
</dbReference>
<dbReference type="InterPro" id="IPR014710">
    <property type="entry name" value="RmlC-like_jellyroll"/>
</dbReference>
<dbReference type="PROSITE" id="PS50943">
    <property type="entry name" value="HTH_CROC1"/>
    <property type="match status" value="1"/>
</dbReference>
<name>A0ABQ3FE87_9GAMM</name>
<dbReference type="Gene3D" id="1.10.260.40">
    <property type="entry name" value="lambda repressor-like DNA-binding domains"/>
    <property type="match status" value="1"/>
</dbReference>
<gene>
    <name evidence="4" type="ORF">GCM10010082_09830</name>
</gene>
<evidence type="ECO:0000259" key="3">
    <source>
        <dbReference type="PROSITE" id="PS50943"/>
    </source>
</evidence>
<comment type="caution">
    <text evidence="4">The sequence shown here is derived from an EMBL/GenBank/DDBJ whole genome shotgun (WGS) entry which is preliminary data.</text>
</comment>
<evidence type="ECO:0000313" key="4">
    <source>
        <dbReference type="EMBL" id="GHC20057.1"/>
    </source>
</evidence>
<reference evidence="5" key="1">
    <citation type="journal article" date="2019" name="Int. J. Syst. Evol. Microbiol.">
        <title>The Global Catalogue of Microorganisms (GCM) 10K type strain sequencing project: providing services to taxonomists for standard genome sequencing and annotation.</title>
        <authorList>
            <consortium name="The Broad Institute Genomics Platform"/>
            <consortium name="The Broad Institute Genome Sequencing Center for Infectious Disease"/>
            <person name="Wu L."/>
            <person name="Ma J."/>
        </authorList>
    </citation>
    <scope>NUCLEOTIDE SEQUENCE [LARGE SCALE GENOMIC DNA]</scope>
    <source>
        <strain evidence="5">KCTC 42082</strain>
    </source>
</reference>
<sequence length="218" mass="24526">MTDSREKMIDRDASKGTSMNVARGQKPFVEPLRLGERLREVRRAQQLTLEEVSRLTGVARSTLSRIENDLLSPSFLVVQKLMIGLELDMPQLLKSPRNAPCNAGRRDLTRRGEGEQHPTPTYEHELLSAQLAQKLMTPFKTIVRARSIQAFPDWVRHGGEEFLMVLEGSILLYSEFYEPLQLNVGDSLYFDSDMGHAKVSISEEDALVLSVCAPGDRA</sequence>
<dbReference type="CDD" id="cd00093">
    <property type="entry name" value="HTH_XRE"/>
    <property type="match status" value="1"/>
</dbReference>
<proteinExistence type="predicted"/>
<dbReference type="Pfam" id="PF01381">
    <property type="entry name" value="HTH_3"/>
    <property type="match status" value="1"/>
</dbReference>
<dbReference type="Proteomes" id="UP000604243">
    <property type="component" value="Unassembled WGS sequence"/>
</dbReference>
<feature type="domain" description="HTH cro/C1-type" evidence="3">
    <location>
        <begin position="38"/>
        <end position="92"/>
    </location>
</feature>
<dbReference type="SMART" id="SM00530">
    <property type="entry name" value="HTH_XRE"/>
    <property type="match status" value="1"/>
</dbReference>
<dbReference type="InterPro" id="IPR010982">
    <property type="entry name" value="Lambda_DNA-bd_dom_sf"/>
</dbReference>
<dbReference type="InterPro" id="IPR001387">
    <property type="entry name" value="Cro/C1-type_HTH"/>
</dbReference>